<accession>A0AAF0C1D8</accession>
<dbReference type="InterPro" id="IPR032807">
    <property type="entry name" value="GNVR"/>
</dbReference>
<dbReference type="RefSeq" id="WP_044834825.1">
    <property type="nucleotide sequence ID" value="NZ_CP059735.1"/>
</dbReference>
<feature type="transmembrane region" description="Helical" evidence="2">
    <location>
        <begin position="421"/>
        <end position="445"/>
    </location>
</feature>
<organism evidence="4 5">
    <name type="scientific">Thalassomonas actiniarum</name>
    <dbReference type="NCBI Taxonomy" id="485447"/>
    <lineage>
        <taxon>Bacteria</taxon>
        <taxon>Pseudomonadati</taxon>
        <taxon>Pseudomonadota</taxon>
        <taxon>Gammaproteobacteria</taxon>
        <taxon>Alteromonadales</taxon>
        <taxon>Colwelliaceae</taxon>
        <taxon>Thalassomonas</taxon>
    </lineage>
</organism>
<feature type="domain" description="Tyrosine-protein kinase G-rich" evidence="3">
    <location>
        <begin position="364"/>
        <end position="444"/>
    </location>
</feature>
<dbReference type="AlphaFoldDB" id="A0AAF0C1D8"/>
<reference evidence="4 5" key="2">
    <citation type="journal article" date="2022" name="Mar. Drugs">
        <title>Bioassay-Guided Fractionation Leads to the Detection of Cholic Acid Generated by the Rare Thalassomonas sp.</title>
        <authorList>
            <person name="Pheiffer F."/>
            <person name="Schneider Y.K."/>
            <person name="Hansen E.H."/>
            <person name="Andersen J.H."/>
            <person name="Isaksson J."/>
            <person name="Busche T."/>
            <person name="R C."/>
            <person name="Kalinowski J."/>
            <person name="Zyl L.V."/>
            <person name="Trindade M."/>
        </authorList>
    </citation>
    <scope>NUCLEOTIDE SEQUENCE [LARGE SCALE GENOMIC DNA]</scope>
    <source>
        <strain evidence="4 5">A5K-106</strain>
    </source>
</reference>
<dbReference type="Proteomes" id="UP000032568">
    <property type="component" value="Chromosome"/>
</dbReference>
<evidence type="ECO:0000256" key="2">
    <source>
        <dbReference type="SAM" id="Phobius"/>
    </source>
</evidence>
<reference evidence="4 5" key="1">
    <citation type="journal article" date="2015" name="Genome Announc.">
        <title>Draft Genome Sequences of Marine Isolates of Thalassomonas viridans and Thalassomonas actiniarum.</title>
        <authorList>
            <person name="Olonade I."/>
            <person name="van Zyl L.J."/>
            <person name="Trindade M."/>
        </authorList>
    </citation>
    <scope>NUCLEOTIDE SEQUENCE [LARGE SCALE GENOMIC DNA]</scope>
    <source>
        <strain evidence="4 5">A5K-106</strain>
    </source>
</reference>
<protein>
    <submittedName>
        <fullName evidence="4">Chain-length determining protein</fullName>
    </submittedName>
</protein>
<dbReference type="InterPro" id="IPR050445">
    <property type="entry name" value="Bact_polysacc_biosynth/exp"/>
</dbReference>
<evidence type="ECO:0000313" key="4">
    <source>
        <dbReference type="EMBL" id="WDD96833.1"/>
    </source>
</evidence>
<keyword evidence="1" id="KW-0175">Coiled coil</keyword>
<proteinExistence type="predicted"/>
<name>A0AAF0C1D8_9GAMM</name>
<keyword evidence="5" id="KW-1185">Reference proteome</keyword>
<keyword evidence="2" id="KW-0472">Membrane</keyword>
<dbReference type="PANTHER" id="PTHR32309">
    <property type="entry name" value="TYROSINE-PROTEIN KINASE"/>
    <property type="match status" value="1"/>
</dbReference>
<dbReference type="PANTHER" id="PTHR32309:SF31">
    <property type="entry name" value="CAPSULAR EXOPOLYSACCHARIDE FAMILY"/>
    <property type="match status" value="1"/>
</dbReference>
<feature type="transmembrane region" description="Helical" evidence="2">
    <location>
        <begin position="20"/>
        <end position="41"/>
    </location>
</feature>
<keyword evidence="2" id="KW-0812">Transmembrane</keyword>
<evidence type="ECO:0000256" key="1">
    <source>
        <dbReference type="SAM" id="Coils"/>
    </source>
</evidence>
<evidence type="ECO:0000259" key="3">
    <source>
        <dbReference type="Pfam" id="PF13807"/>
    </source>
</evidence>
<keyword evidence="2" id="KW-1133">Transmembrane helix</keyword>
<dbReference type="KEGG" id="tact:SG35_015795"/>
<dbReference type="EMBL" id="CP059735">
    <property type="protein sequence ID" value="WDD96833.1"/>
    <property type="molecule type" value="Genomic_DNA"/>
</dbReference>
<dbReference type="Pfam" id="PF13807">
    <property type="entry name" value="GNVR"/>
    <property type="match status" value="1"/>
</dbReference>
<sequence length="496" mass="55565">MTDLSYRLLYILIGAWRRRYVIILPALVMPVLGLAISSFSAKHYQAHTSMLIQETAKMNPFLEDLAVSSMLKERLDSLQTLLHSRHILSSVAAEMSLFAADATPVEQDRVISQLSGNLSMMMSGKDLIRIDYRSTSPHGMKEILESVSKHFVEQLLAPERSSMTDSVIFLSNHLEQRRQALDESEAALAKFKDLNAENIPELHAGSITRLAKLREKLAELEAEKAGVEKSLGGLNQQLSKTNPVIGRLEEQIIRYRGDLTLLKARYTDNHSKVQAKQRQLRHLENERQLLLSQTPKLMKPDQLWDIASAATSGDDSNNRPLLLTQLENLQQGRSRLEHLREELSVLKTMISDLEHTNEKFGVYEQARLKLERDLRVKRSLYEDLLSRHEMANITGALSIFEQSKRIKVIDRPYTPNAPVNLPAVVFVLAGIIGGLFTGIATAILLELACTCIYRRDHLEQLAGVALLSRIPPLTAGTAGSPQTDPFNIKSLAGEIS</sequence>
<gene>
    <name evidence="4" type="ORF">SG35_015795</name>
</gene>
<feature type="coiled-coil region" evidence="1">
    <location>
        <begin position="174"/>
        <end position="237"/>
    </location>
</feature>
<feature type="coiled-coil region" evidence="1">
    <location>
        <begin position="326"/>
        <end position="356"/>
    </location>
</feature>
<evidence type="ECO:0000313" key="5">
    <source>
        <dbReference type="Proteomes" id="UP000032568"/>
    </source>
</evidence>